<feature type="short sequence motif" description="HXTX 2" evidence="2">
    <location>
        <begin position="117"/>
        <end position="120"/>
    </location>
</feature>
<dbReference type="GO" id="GO:0004113">
    <property type="term" value="F:2',3'-cyclic-nucleotide 3'-phosphodiesterase activity"/>
    <property type="evidence" value="ECO:0007669"/>
    <property type="project" value="InterPro"/>
</dbReference>
<dbReference type="Gene3D" id="3.90.1140.10">
    <property type="entry name" value="Cyclic phosphodiesterase"/>
    <property type="match status" value="1"/>
</dbReference>
<dbReference type="HAMAP" id="MF_01940">
    <property type="entry name" value="RNA_CPDase"/>
    <property type="match status" value="1"/>
</dbReference>
<protein>
    <recommendedName>
        <fullName evidence="2">RNA 2',3'-cyclic phosphodiesterase</fullName>
        <shortName evidence="2">RNA 2',3'-CPDase</shortName>
        <ecNumber evidence="2">3.1.4.58</ecNumber>
    </recommendedName>
</protein>
<dbReference type="NCBIfam" id="TIGR02258">
    <property type="entry name" value="2_5_ligase"/>
    <property type="match status" value="1"/>
</dbReference>
<feature type="short sequence motif" description="HXTX 1" evidence="2">
    <location>
        <begin position="40"/>
        <end position="43"/>
    </location>
</feature>
<evidence type="ECO:0000256" key="2">
    <source>
        <dbReference type="HAMAP-Rule" id="MF_01940"/>
    </source>
</evidence>
<reference evidence="3" key="1">
    <citation type="submission" date="2020-10" db="EMBL/GenBank/DDBJ databases">
        <authorList>
            <person name="Gilroy R."/>
        </authorList>
    </citation>
    <scope>NUCLEOTIDE SEQUENCE</scope>
    <source>
        <strain evidence="3">CHK195-4489</strain>
    </source>
</reference>
<name>A0A9D1IAK4_9CLOT</name>
<dbReference type="PANTHER" id="PTHR35561:SF1">
    <property type="entry name" value="RNA 2',3'-CYCLIC PHOSPHODIESTERASE"/>
    <property type="match status" value="1"/>
</dbReference>
<evidence type="ECO:0000313" key="3">
    <source>
        <dbReference type="EMBL" id="HIU30273.1"/>
    </source>
</evidence>
<comment type="similarity">
    <text evidence="2">Belongs to the 2H phosphoesterase superfamily. ThpR family.</text>
</comment>
<dbReference type="GO" id="GO:0008664">
    <property type="term" value="F:RNA 2',3'-cyclic 3'-phosphodiesterase activity"/>
    <property type="evidence" value="ECO:0007669"/>
    <property type="project" value="UniProtKB-EC"/>
</dbReference>
<dbReference type="PANTHER" id="PTHR35561">
    <property type="entry name" value="RNA 2',3'-CYCLIC PHOSPHODIESTERASE"/>
    <property type="match status" value="1"/>
</dbReference>
<comment type="function">
    <text evidence="2">Hydrolyzes RNA 2',3'-cyclic phosphodiester to an RNA 2'-phosphomonoester.</text>
</comment>
<evidence type="ECO:0000313" key="4">
    <source>
        <dbReference type="Proteomes" id="UP000824089"/>
    </source>
</evidence>
<keyword evidence="1 2" id="KW-0378">Hydrolase</keyword>
<dbReference type="Proteomes" id="UP000824089">
    <property type="component" value="Unassembled WGS sequence"/>
</dbReference>
<dbReference type="EMBL" id="DVMM01000182">
    <property type="protein sequence ID" value="HIU30273.1"/>
    <property type="molecule type" value="Genomic_DNA"/>
</dbReference>
<proteinExistence type="inferred from homology"/>
<reference evidence="3" key="2">
    <citation type="journal article" date="2021" name="PeerJ">
        <title>Extensive microbial diversity within the chicken gut microbiome revealed by metagenomics and culture.</title>
        <authorList>
            <person name="Gilroy R."/>
            <person name="Ravi A."/>
            <person name="Getino M."/>
            <person name="Pursley I."/>
            <person name="Horton D.L."/>
            <person name="Alikhan N.F."/>
            <person name="Baker D."/>
            <person name="Gharbi K."/>
            <person name="Hall N."/>
            <person name="Watson M."/>
            <person name="Adriaenssens E.M."/>
            <person name="Foster-Nyarko E."/>
            <person name="Jarju S."/>
            <person name="Secka A."/>
            <person name="Antonio M."/>
            <person name="Oren A."/>
            <person name="Chaudhuri R.R."/>
            <person name="La Ragione R."/>
            <person name="Hildebrand F."/>
            <person name="Pallen M.J."/>
        </authorList>
    </citation>
    <scope>NUCLEOTIDE SEQUENCE</scope>
    <source>
        <strain evidence="3">CHK195-4489</strain>
    </source>
</reference>
<dbReference type="EC" id="3.1.4.58" evidence="2"/>
<feature type="active site" description="Proton acceptor" evidence="2">
    <location>
        <position position="117"/>
    </location>
</feature>
<comment type="catalytic activity">
    <reaction evidence="2">
        <text>a 3'-end 2',3'-cyclophospho-ribonucleotide-RNA + H2O = a 3'-end 2'-phospho-ribonucleotide-RNA + H(+)</text>
        <dbReference type="Rhea" id="RHEA:11828"/>
        <dbReference type="Rhea" id="RHEA-COMP:10464"/>
        <dbReference type="Rhea" id="RHEA-COMP:17353"/>
        <dbReference type="ChEBI" id="CHEBI:15377"/>
        <dbReference type="ChEBI" id="CHEBI:15378"/>
        <dbReference type="ChEBI" id="CHEBI:83064"/>
        <dbReference type="ChEBI" id="CHEBI:173113"/>
        <dbReference type="EC" id="3.1.4.58"/>
    </reaction>
</comment>
<accession>A0A9D1IAK4</accession>
<dbReference type="AlphaFoldDB" id="A0A9D1IAK4"/>
<comment type="caution">
    <text evidence="3">The sequence shown here is derived from an EMBL/GenBank/DDBJ whole genome shotgun (WGS) entry which is preliminary data.</text>
</comment>
<evidence type="ECO:0000256" key="1">
    <source>
        <dbReference type="ARBA" id="ARBA00022801"/>
    </source>
</evidence>
<dbReference type="InterPro" id="IPR009097">
    <property type="entry name" value="Cyclic_Pdiesterase"/>
</dbReference>
<dbReference type="SUPFAM" id="SSF55144">
    <property type="entry name" value="LigT-like"/>
    <property type="match status" value="1"/>
</dbReference>
<sequence length="167" mass="18710">MRLFIAVRFTPEIKELLKAAAVQLKQQSVSGNFTDPENLHLTLAFIGESDRISLLRDCLDRSGLPPFSIALEGFGHFGTVWWIGIQRSRALELLAGKLRSALRESGFPIEERPFKPHITIARNVVASQKIRLAVPPASMPVTRISLMKSERIGGRLIYSELYGKQLK</sequence>
<organism evidence="3 4">
    <name type="scientific">Candidatus Egerieisoma faecipullorum</name>
    <dbReference type="NCBI Taxonomy" id="2840963"/>
    <lineage>
        <taxon>Bacteria</taxon>
        <taxon>Bacillati</taxon>
        <taxon>Bacillota</taxon>
        <taxon>Clostridia</taxon>
        <taxon>Eubacteriales</taxon>
        <taxon>Clostridiaceae</taxon>
        <taxon>Clostridiaceae incertae sedis</taxon>
        <taxon>Candidatus Egerieisoma</taxon>
    </lineage>
</organism>
<dbReference type="InterPro" id="IPR004175">
    <property type="entry name" value="RNA_CPDase"/>
</dbReference>
<dbReference type="Pfam" id="PF13563">
    <property type="entry name" value="2_5_RNA_ligase2"/>
    <property type="match status" value="1"/>
</dbReference>
<gene>
    <name evidence="3" type="primary">thpR</name>
    <name evidence="3" type="ORF">IAD50_08270</name>
</gene>
<feature type="active site" description="Proton donor" evidence="2">
    <location>
        <position position="40"/>
    </location>
</feature>